<feature type="transmembrane region" description="Helical" evidence="1">
    <location>
        <begin position="105"/>
        <end position="126"/>
    </location>
</feature>
<keyword evidence="1" id="KW-1133">Transmembrane helix</keyword>
<comment type="caution">
    <text evidence="2">The sequence shown here is derived from an EMBL/GenBank/DDBJ whole genome shotgun (WGS) entry which is preliminary data.</text>
</comment>
<evidence type="ECO:0000313" key="3">
    <source>
        <dbReference type="Proteomes" id="UP000273500"/>
    </source>
</evidence>
<reference evidence="2 3" key="1">
    <citation type="submission" date="2018-12" db="EMBL/GenBank/DDBJ databases">
        <authorList>
            <person name="Feng G."/>
            <person name="Zhu H."/>
        </authorList>
    </citation>
    <scope>NUCLEOTIDE SEQUENCE [LARGE SCALE GENOMIC DNA]</scope>
    <source>
        <strain evidence="2 3">KCTC 12533</strain>
    </source>
</reference>
<organism evidence="2 3">
    <name type="scientific">Hymenobacter rigui</name>
    <dbReference type="NCBI Taxonomy" id="334424"/>
    <lineage>
        <taxon>Bacteria</taxon>
        <taxon>Pseudomonadati</taxon>
        <taxon>Bacteroidota</taxon>
        <taxon>Cytophagia</taxon>
        <taxon>Cytophagales</taxon>
        <taxon>Hymenobacteraceae</taxon>
        <taxon>Hymenobacter</taxon>
    </lineage>
</organism>
<feature type="transmembrane region" description="Helical" evidence="1">
    <location>
        <begin position="12"/>
        <end position="35"/>
    </location>
</feature>
<proteinExistence type="predicted"/>
<name>A0A428KTQ3_9BACT</name>
<protein>
    <submittedName>
        <fullName evidence="2">Uncharacterized protein</fullName>
    </submittedName>
</protein>
<evidence type="ECO:0000313" key="2">
    <source>
        <dbReference type="EMBL" id="RSK49913.1"/>
    </source>
</evidence>
<dbReference type="RefSeq" id="WP_125418456.1">
    <property type="nucleotide sequence ID" value="NZ_RWIT01000002.1"/>
</dbReference>
<sequence length="154" mass="17415">MERANSGRSWRTSWYFALGAGWCGVLLLTLSWLVLGKPSWLHLLTDDVGWTIYPPLTALPQAWPGGDDSLRECLEAVICGSLFLAGWFRAWRLRRRNALPDGNRWFRWSLLLLLPLLVQLGGNVYAACYLRNTEEQLLQELQHSSPDSTSGAGR</sequence>
<dbReference type="AlphaFoldDB" id="A0A428KTQ3"/>
<keyword evidence="1" id="KW-0812">Transmembrane</keyword>
<dbReference type="EMBL" id="RWIT01000002">
    <property type="protein sequence ID" value="RSK49913.1"/>
    <property type="molecule type" value="Genomic_DNA"/>
</dbReference>
<accession>A0A428KTQ3</accession>
<keyword evidence="3" id="KW-1185">Reference proteome</keyword>
<feature type="transmembrane region" description="Helical" evidence="1">
    <location>
        <begin position="74"/>
        <end position="93"/>
    </location>
</feature>
<evidence type="ECO:0000256" key="1">
    <source>
        <dbReference type="SAM" id="Phobius"/>
    </source>
</evidence>
<keyword evidence="1" id="KW-0472">Membrane</keyword>
<gene>
    <name evidence="2" type="ORF">EI291_04505</name>
</gene>
<dbReference type="Proteomes" id="UP000273500">
    <property type="component" value="Unassembled WGS sequence"/>
</dbReference>